<proteinExistence type="predicted"/>
<dbReference type="PANTHER" id="PTHR43162">
    <property type="match status" value="1"/>
</dbReference>
<evidence type="ECO:0000313" key="3">
    <source>
        <dbReference type="Proteomes" id="UP000611640"/>
    </source>
</evidence>
<sequence length="275" mass="28024">MIVVTGATGNIGGPLVRALADAGEQVVAVSRTAAEVPDGVTHATADLTDATTLAPVLAGADALFLLLADPRLDPALLADTAVRAGVRRIVLLSSQGAGTRSESPSHGWFLAAEKAVLDTPAAVTVLRPGGFASNAYQWAASVRADRTVAAPYGDVSLPVVDPDDIAAVAATVLRSDDHAGRTYVLTGPAPISPRQQAAALGAALGEPVGFSELSRADARAAMLAFMPGPIADTTLDVLGHPSAEERQVSPDVEALLRRAPGSFAGWAARNADAFR</sequence>
<accession>A0A7R7HYN6</accession>
<organism evidence="2 3">
    <name type="scientific">Actinocatenispora thailandica</name>
    <dbReference type="NCBI Taxonomy" id="227318"/>
    <lineage>
        <taxon>Bacteria</taxon>
        <taxon>Bacillati</taxon>
        <taxon>Actinomycetota</taxon>
        <taxon>Actinomycetes</taxon>
        <taxon>Micromonosporales</taxon>
        <taxon>Micromonosporaceae</taxon>
        <taxon>Actinocatenispora</taxon>
    </lineage>
</organism>
<dbReference type="Gene3D" id="3.90.25.10">
    <property type="entry name" value="UDP-galactose 4-epimerase, domain 1"/>
    <property type="match status" value="1"/>
</dbReference>
<evidence type="ECO:0000313" key="2">
    <source>
        <dbReference type="EMBL" id="BCJ36439.1"/>
    </source>
</evidence>
<evidence type="ECO:0000259" key="1">
    <source>
        <dbReference type="Pfam" id="PF13460"/>
    </source>
</evidence>
<dbReference type="Proteomes" id="UP000611640">
    <property type="component" value="Chromosome"/>
</dbReference>
<dbReference type="KEGG" id="atl:Athai_39420"/>
<reference evidence="2 3" key="1">
    <citation type="submission" date="2020-08" db="EMBL/GenBank/DDBJ databases">
        <title>Whole genome shotgun sequence of Actinocatenispora thailandica NBRC 105041.</title>
        <authorList>
            <person name="Komaki H."/>
            <person name="Tamura T."/>
        </authorList>
    </citation>
    <scope>NUCLEOTIDE SEQUENCE [LARGE SCALE GENOMIC DNA]</scope>
    <source>
        <strain evidence="2 3">NBRC 105041</strain>
    </source>
</reference>
<protein>
    <submittedName>
        <fullName evidence="2">NmrA family transcriptional regulator</fullName>
    </submittedName>
</protein>
<dbReference type="EMBL" id="AP023355">
    <property type="protein sequence ID" value="BCJ36439.1"/>
    <property type="molecule type" value="Genomic_DNA"/>
</dbReference>
<dbReference type="AlphaFoldDB" id="A0A7R7HYN6"/>
<dbReference type="InterPro" id="IPR016040">
    <property type="entry name" value="NAD(P)-bd_dom"/>
</dbReference>
<name>A0A7R7HYN6_9ACTN</name>
<dbReference type="Gene3D" id="3.40.50.720">
    <property type="entry name" value="NAD(P)-binding Rossmann-like Domain"/>
    <property type="match status" value="1"/>
</dbReference>
<dbReference type="SUPFAM" id="SSF51735">
    <property type="entry name" value="NAD(P)-binding Rossmann-fold domains"/>
    <property type="match status" value="1"/>
</dbReference>
<dbReference type="PANTHER" id="PTHR43162:SF1">
    <property type="entry name" value="PRESTALK A DIFFERENTIATION PROTEIN A"/>
    <property type="match status" value="1"/>
</dbReference>
<feature type="domain" description="NAD(P)-binding" evidence="1">
    <location>
        <begin position="6"/>
        <end position="174"/>
    </location>
</feature>
<dbReference type="InterPro" id="IPR051604">
    <property type="entry name" value="Ergot_Alk_Oxidoreductase"/>
</dbReference>
<dbReference type="Pfam" id="PF13460">
    <property type="entry name" value="NAD_binding_10"/>
    <property type="match status" value="1"/>
</dbReference>
<dbReference type="InterPro" id="IPR036291">
    <property type="entry name" value="NAD(P)-bd_dom_sf"/>
</dbReference>
<keyword evidence="3" id="KW-1185">Reference proteome</keyword>
<gene>
    <name evidence="2" type="ORF">Athai_39420</name>
</gene>
<dbReference type="RefSeq" id="WP_203962813.1">
    <property type="nucleotide sequence ID" value="NZ_AP023355.1"/>
</dbReference>